<feature type="compositionally biased region" description="Basic and acidic residues" evidence="1">
    <location>
        <begin position="7"/>
        <end position="28"/>
    </location>
</feature>
<protein>
    <recommendedName>
        <fullName evidence="3">LCCL domain-containing protein</fullName>
    </recommendedName>
</protein>
<evidence type="ECO:0000313" key="5">
    <source>
        <dbReference type="Proteomes" id="UP000800093"/>
    </source>
</evidence>
<feature type="transmembrane region" description="Helical" evidence="2">
    <location>
        <begin position="451"/>
        <end position="476"/>
    </location>
</feature>
<proteinExistence type="predicted"/>
<dbReference type="PROSITE" id="PS50820">
    <property type="entry name" value="LCCL"/>
    <property type="match status" value="1"/>
</dbReference>
<feature type="transmembrane region" description="Helical" evidence="2">
    <location>
        <begin position="123"/>
        <end position="142"/>
    </location>
</feature>
<dbReference type="InterPro" id="IPR004043">
    <property type="entry name" value="LCCL"/>
</dbReference>
<dbReference type="PANTHER" id="PTHR31331">
    <property type="entry name" value="LCCL DOMAIN PROTEIN (AFU_ORTHOLOGUE AFUA_5G08630)"/>
    <property type="match status" value="1"/>
</dbReference>
<organism evidence="4 5">
    <name type="scientific">Lojkania enalia</name>
    <dbReference type="NCBI Taxonomy" id="147567"/>
    <lineage>
        <taxon>Eukaryota</taxon>
        <taxon>Fungi</taxon>
        <taxon>Dikarya</taxon>
        <taxon>Ascomycota</taxon>
        <taxon>Pezizomycotina</taxon>
        <taxon>Dothideomycetes</taxon>
        <taxon>Pleosporomycetidae</taxon>
        <taxon>Pleosporales</taxon>
        <taxon>Pleosporales incertae sedis</taxon>
        <taxon>Lojkania</taxon>
    </lineage>
</organism>
<comment type="caution">
    <text evidence="4">The sequence shown here is derived from an EMBL/GenBank/DDBJ whole genome shotgun (WGS) entry which is preliminary data.</text>
</comment>
<evidence type="ECO:0000259" key="3">
    <source>
        <dbReference type="PROSITE" id="PS50820"/>
    </source>
</evidence>
<keyword evidence="2" id="KW-0472">Membrane</keyword>
<feature type="domain" description="LCCL" evidence="3">
    <location>
        <begin position="215"/>
        <end position="267"/>
    </location>
</feature>
<accession>A0A9P4K8R6</accession>
<reference evidence="5" key="1">
    <citation type="journal article" date="2020" name="Stud. Mycol.">
        <title>101 Dothideomycetes genomes: A test case for predicting lifestyles and emergence of pathogens.</title>
        <authorList>
            <person name="Haridas S."/>
            <person name="Albert R."/>
            <person name="Binder M."/>
            <person name="Bloem J."/>
            <person name="LaButti K."/>
            <person name="Salamov A."/>
            <person name="Andreopoulos B."/>
            <person name="Baker S."/>
            <person name="Barry K."/>
            <person name="Bills G."/>
            <person name="Bluhm B."/>
            <person name="Cannon C."/>
            <person name="Castanera R."/>
            <person name="Culley D."/>
            <person name="Daum C."/>
            <person name="Ezra D."/>
            <person name="Gonzalez J."/>
            <person name="Henrissat B."/>
            <person name="Kuo A."/>
            <person name="Liang C."/>
            <person name="Lipzen A."/>
            <person name="Lutzoni F."/>
            <person name="Magnuson J."/>
            <person name="Mondo S."/>
            <person name="Nolan M."/>
            <person name="Ohm R."/>
            <person name="Pangilinan J."/>
            <person name="Park H.-J."/>
            <person name="Ramirez L."/>
            <person name="Alfaro M."/>
            <person name="Sun H."/>
            <person name="Tritt A."/>
            <person name="Yoshinaga Y."/>
            <person name="Zwiers L.-H."/>
            <person name="Turgeon B."/>
            <person name="Goodwin S."/>
            <person name="Spatafora J."/>
            <person name="Crous P."/>
            <person name="Grigoriev I."/>
        </authorList>
    </citation>
    <scope>NUCLEOTIDE SEQUENCE [LARGE SCALE GENOMIC DNA]</scope>
    <source>
        <strain evidence="5">CBS 304.66</strain>
    </source>
</reference>
<gene>
    <name evidence="4" type="ORF">CC78DRAFT_347690</name>
</gene>
<name>A0A9P4K8R6_9PLEO</name>
<evidence type="ECO:0000256" key="2">
    <source>
        <dbReference type="SAM" id="Phobius"/>
    </source>
</evidence>
<feature type="transmembrane region" description="Helical" evidence="2">
    <location>
        <begin position="295"/>
        <end position="325"/>
    </location>
</feature>
<dbReference type="AlphaFoldDB" id="A0A9P4K8R6"/>
<dbReference type="PANTHER" id="PTHR31331:SF8">
    <property type="entry name" value="LCCL DOMAIN PROTEIN (AFU_ORTHOLOGUE AFUA_5G02970)"/>
    <property type="match status" value="1"/>
</dbReference>
<feature type="region of interest" description="Disordered" evidence="1">
    <location>
        <begin position="1"/>
        <end position="42"/>
    </location>
</feature>
<evidence type="ECO:0000313" key="4">
    <source>
        <dbReference type="EMBL" id="KAF2261559.1"/>
    </source>
</evidence>
<feature type="transmembrane region" description="Helical" evidence="2">
    <location>
        <begin position="424"/>
        <end position="444"/>
    </location>
</feature>
<evidence type="ECO:0000256" key="1">
    <source>
        <dbReference type="SAM" id="MobiDB-lite"/>
    </source>
</evidence>
<keyword evidence="5" id="KW-1185">Reference proteome</keyword>
<keyword evidence="2" id="KW-1133">Transmembrane helix</keyword>
<dbReference type="Proteomes" id="UP000800093">
    <property type="component" value="Unassembled WGS sequence"/>
</dbReference>
<keyword evidence="2" id="KW-0812">Transmembrane</keyword>
<dbReference type="SUPFAM" id="SSF69848">
    <property type="entry name" value="LCCL domain"/>
    <property type="match status" value="1"/>
</dbReference>
<dbReference type="Gene3D" id="2.170.130.20">
    <property type="entry name" value="LCCL-like domain"/>
    <property type="match status" value="1"/>
</dbReference>
<feature type="transmembrane region" description="Helical" evidence="2">
    <location>
        <begin position="386"/>
        <end position="404"/>
    </location>
</feature>
<dbReference type="SMART" id="SM00603">
    <property type="entry name" value="LCCL"/>
    <property type="match status" value="1"/>
</dbReference>
<dbReference type="EMBL" id="ML986655">
    <property type="protein sequence ID" value="KAF2261559.1"/>
    <property type="molecule type" value="Genomic_DNA"/>
</dbReference>
<dbReference type="OrthoDB" id="441660at2759"/>
<dbReference type="InterPro" id="IPR051957">
    <property type="entry name" value="CRISP-LCCL_domain"/>
</dbReference>
<sequence>MLSNAQRVERGDANDNYDHDPDHDHDDATAAAEAEADEEAQLLPIEETELEFEFEDSSQGELDRPRRRPRFRWCRVRVPVHRPRAPHPQAIRPFFPSTQEAPLLLLNRLLPKKKSNTGKYKTALLGGWVLLWAVAFLGFLSAQLPVKDGAGQAVVNVDCADSLWRRKNECGIDGIDCRPFSNQTFAFRCPAKCRDVRVLNPRAVGLLDVNYRPLVIGDNPYRADSFICGSAIHAGIVSDAAGGCGRLTLLGQRDSFPASRKHGIESIPFDSYFPSSFSVAQDQSFRCKGDPRRGLLILSLFFTIMISLFSASPSQFFVIFIIIFAHVSFASDPPSASYRNITVLPDHISMFAKRLLPALFCAVVIYGTCVKRTLQGLKAQVEKTVLWLGGFWFGALSNYTFDWIPISRLTAHDLEQQPGAKLALAVILIILVCIIFQQVYYFWLEGRLGRYLALYGLFVAGILFCLTIPGVLLRIHHYILALLLLPGTSMQTRPSLLYQGILLGLFVNGIARWDFDSILQTANALRGDAALNSKLPSIKDLKINHNPGNASLTIRLNTPPTGMHGLSTLVNDVERARTFFTHGNATLESEFEWLWSLTPRFSEYFRFAYVRDGRTLDYTKAVAHFANGTLFSPNRTQG</sequence>
<dbReference type="InterPro" id="IPR036609">
    <property type="entry name" value="LCCL_sf"/>
</dbReference>
<dbReference type="Pfam" id="PF03815">
    <property type="entry name" value="LCCL"/>
    <property type="match status" value="1"/>
</dbReference>